<feature type="compositionally biased region" description="Basic and acidic residues" evidence="1">
    <location>
        <begin position="88"/>
        <end position="97"/>
    </location>
</feature>
<evidence type="ECO:0000313" key="2">
    <source>
        <dbReference type="EMBL" id="EJT71339.1"/>
    </source>
</evidence>
<keyword evidence="4" id="KW-1185">Reference proteome</keyword>
<reference evidence="3" key="4">
    <citation type="journal article" date="2015" name="G3 (Bethesda)">
        <title>Genome sequences of three phytopathogenic species of the Magnaporthaceae family of fungi.</title>
        <authorList>
            <person name="Okagaki L.H."/>
            <person name="Nunes C.C."/>
            <person name="Sailsbery J."/>
            <person name="Clay B."/>
            <person name="Brown D."/>
            <person name="John T."/>
            <person name="Oh Y."/>
            <person name="Young N."/>
            <person name="Fitzgerald M."/>
            <person name="Haas B.J."/>
            <person name="Zeng Q."/>
            <person name="Young S."/>
            <person name="Adiconis X."/>
            <person name="Fan L."/>
            <person name="Levin J.Z."/>
            <person name="Mitchell T.K."/>
            <person name="Okubara P.A."/>
            <person name="Farman M.L."/>
            <person name="Kohn L.M."/>
            <person name="Birren B."/>
            <person name="Ma L.-J."/>
            <person name="Dean R.A."/>
        </authorList>
    </citation>
    <scope>NUCLEOTIDE SEQUENCE</scope>
    <source>
        <strain evidence="3">R3-111a-1</strain>
    </source>
</reference>
<reference evidence="3" key="5">
    <citation type="submission" date="2018-04" db="UniProtKB">
        <authorList>
            <consortium name="EnsemblFungi"/>
        </authorList>
    </citation>
    <scope>IDENTIFICATION</scope>
    <source>
        <strain evidence="3">R3-111a-1</strain>
    </source>
</reference>
<reference evidence="4" key="1">
    <citation type="submission" date="2010-07" db="EMBL/GenBank/DDBJ databases">
        <title>The genome sequence of Gaeumannomyces graminis var. tritici strain R3-111a-1.</title>
        <authorList>
            <consortium name="The Broad Institute Genome Sequencing Platform"/>
            <person name="Ma L.-J."/>
            <person name="Dead R."/>
            <person name="Young S."/>
            <person name="Zeng Q."/>
            <person name="Koehrsen M."/>
            <person name="Alvarado L."/>
            <person name="Berlin A."/>
            <person name="Chapman S.B."/>
            <person name="Chen Z."/>
            <person name="Freedman E."/>
            <person name="Gellesch M."/>
            <person name="Goldberg J."/>
            <person name="Griggs A."/>
            <person name="Gujja S."/>
            <person name="Heilman E.R."/>
            <person name="Heiman D."/>
            <person name="Hepburn T."/>
            <person name="Howarth C."/>
            <person name="Jen D."/>
            <person name="Larson L."/>
            <person name="Mehta T."/>
            <person name="Neiman D."/>
            <person name="Pearson M."/>
            <person name="Roberts A."/>
            <person name="Saif S."/>
            <person name="Shea T."/>
            <person name="Shenoy N."/>
            <person name="Sisk P."/>
            <person name="Stolte C."/>
            <person name="Sykes S."/>
            <person name="Walk T."/>
            <person name="White J."/>
            <person name="Yandava C."/>
            <person name="Haas B."/>
            <person name="Nusbaum C."/>
            <person name="Birren B."/>
        </authorList>
    </citation>
    <scope>NUCLEOTIDE SEQUENCE [LARGE SCALE GENOMIC DNA]</scope>
    <source>
        <strain evidence="4">R3-111a-1</strain>
    </source>
</reference>
<dbReference type="HOGENOM" id="CLU_1938301_0_0_1"/>
<organism evidence="2">
    <name type="scientific">Gaeumannomyces tritici (strain R3-111a-1)</name>
    <name type="common">Wheat and barley take-all root rot fungus</name>
    <name type="synonym">Gaeumannomyces graminis var. tritici</name>
    <dbReference type="NCBI Taxonomy" id="644352"/>
    <lineage>
        <taxon>Eukaryota</taxon>
        <taxon>Fungi</taxon>
        <taxon>Dikarya</taxon>
        <taxon>Ascomycota</taxon>
        <taxon>Pezizomycotina</taxon>
        <taxon>Sordariomycetes</taxon>
        <taxon>Sordariomycetidae</taxon>
        <taxon>Magnaporthales</taxon>
        <taxon>Magnaporthaceae</taxon>
        <taxon>Gaeumannomyces</taxon>
    </lineage>
</organism>
<feature type="region of interest" description="Disordered" evidence="1">
    <location>
        <begin position="86"/>
        <end position="130"/>
    </location>
</feature>
<sequence>MVTYPRPVPVVDAGRDPRVLEPSSGCSLAWIDRLVRAVGVAVRRILVSCLYHLFHACAGPSVSFDLSTFNMKRNLRAQLITNSVSDPTMKRIPKDDSCGPGITERSRGPNGTLSSPSSTLFSLTGSSVSG</sequence>
<reference evidence="2" key="2">
    <citation type="submission" date="2010-07" db="EMBL/GenBank/DDBJ databases">
        <authorList>
            <consortium name="The Broad Institute Genome Sequencing Platform"/>
            <consortium name="Broad Institute Genome Sequencing Center for Infectious Disease"/>
            <person name="Ma L.-J."/>
            <person name="Dead R."/>
            <person name="Young S."/>
            <person name="Zeng Q."/>
            <person name="Koehrsen M."/>
            <person name="Alvarado L."/>
            <person name="Berlin A."/>
            <person name="Chapman S.B."/>
            <person name="Chen Z."/>
            <person name="Freedman E."/>
            <person name="Gellesch M."/>
            <person name="Goldberg J."/>
            <person name="Griggs A."/>
            <person name="Gujja S."/>
            <person name="Heilman E.R."/>
            <person name="Heiman D."/>
            <person name="Hepburn T."/>
            <person name="Howarth C."/>
            <person name="Jen D."/>
            <person name="Larson L."/>
            <person name="Mehta T."/>
            <person name="Neiman D."/>
            <person name="Pearson M."/>
            <person name="Roberts A."/>
            <person name="Saif S."/>
            <person name="Shea T."/>
            <person name="Shenoy N."/>
            <person name="Sisk P."/>
            <person name="Stolte C."/>
            <person name="Sykes S."/>
            <person name="Walk T."/>
            <person name="White J."/>
            <person name="Yandava C."/>
            <person name="Haas B."/>
            <person name="Nusbaum C."/>
            <person name="Birren B."/>
        </authorList>
    </citation>
    <scope>NUCLEOTIDE SEQUENCE</scope>
    <source>
        <strain evidence="2">R3-111a-1</strain>
    </source>
</reference>
<dbReference type="AlphaFoldDB" id="J3PAS3"/>
<proteinExistence type="predicted"/>
<evidence type="ECO:0000313" key="4">
    <source>
        <dbReference type="Proteomes" id="UP000006039"/>
    </source>
</evidence>
<dbReference type="GeneID" id="20351056"/>
<reference evidence="2" key="3">
    <citation type="submission" date="2010-09" db="EMBL/GenBank/DDBJ databases">
        <title>Annotation of Gaeumannomyces graminis var. tritici R3-111a-1.</title>
        <authorList>
            <consortium name="The Broad Institute Genome Sequencing Platform"/>
            <person name="Ma L.-J."/>
            <person name="Dead R."/>
            <person name="Young S.K."/>
            <person name="Zeng Q."/>
            <person name="Gargeya S."/>
            <person name="Fitzgerald M."/>
            <person name="Haas B."/>
            <person name="Abouelleil A."/>
            <person name="Alvarado L."/>
            <person name="Arachchi H.M."/>
            <person name="Berlin A."/>
            <person name="Brown A."/>
            <person name="Chapman S.B."/>
            <person name="Chen Z."/>
            <person name="Dunbar C."/>
            <person name="Freedman E."/>
            <person name="Gearin G."/>
            <person name="Gellesch M."/>
            <person name="Goldberg J."/>
            <person name="Griggs A."/>
            <person name="Gujja S."/>
            <person name="Heiman D."/>
            <person name="Howarth C."/>
            <person name="Larson L."/>
            <person name="Lui A."/>
            <person name="MacDonald P.J.P."/>
            <person name="Mehta T."/>
            <person name="Montmayeur A."/>
            <person name="Murphy C."/>
            <person name="Neiman D."/>
            <person name="Pearson M."/>
            <person name="Priest M."/>
            <person name="Roberts A."/>
            <person name="Saif S."/>
            <person name="Shea T."/>
            <person name="Shenoy N."/>
            <person name="Sisk P."/>
            <person name="Stolte C."/>
            <person name="Sykes S."/>
            <person name="Yandava C."/>
            <person name="Wortman J."/>
            <person name="Nusbaum C."/>
            <person name="Birren B."/>
        </authorList>
    </citation>
    <scope>NUCLEOTIDE SEQUENCE</scope>
    <source>
        <strain evidence="2">R3-111a-1</strain>
    </source>
</reference>
<feature type="compositionally biased region" description="Low complexity" evidence="1">
    <location>
        <begin position="111"/>
        <end position="130"/>
    </location>
</feature>
<name>J3PAS3_GAET3</name>
<evidence type="ECO:0000256" key="1">
    <source>
        <dbReference type="SAM" id="MobiDB-lite"/>
    </source>
</evidence>
<dbReference type="EnsemblFungi" id="EJT71339">
    <property type="protein sequence ID" value="EJT71339"/>
    <property type="gene ID" value="GGTG_10598"/>
</dbReference>
<protein>
    <submittedName>
        <fullName evidence="2 3">Uncharacterized protein</fullName>
    </submittedName>
</protein>
<dbReference type="EMBL" id="GL385400">
    <property type="protein sequence ID" value="EJT71339.1"/>
    <property type="molecule type" value="Genomic_DNA"/>
</dbReference>
<evidence type="ECO:0000313" key="3">
    <source>
        <dbReference type="EnsemblFungi" id="EJT71339"/>
    </source>
</evidence>
<accession>J3PAS3</accession>
<dbReference type="Proteomes" id="UP000006039">
    <property type="component" value="Unassembled WGS sequence"/>
</dbReference>
<dbReference type="VEuPathDB" id="FungiDB:GGTG_10598"/>
<gene>
    <name evidence="3" type="primary">20351056</name>
    <name evidence="2" type="ORF">GGTG_10598</name>
</gene>
<dbReference type="RefSeq" id="XP_009226736.1">
    <property type="nucleotide sequence ID" value="XM_009228472.1"/>
</dbReference>